<evidence type="ECO:0000256" key="3">
    <source>
        <dbReference type="ARBA" id="ARBA00022475"/>
    </source>
</evidence>
<sequence>MFELTSSLIAKLLLALLLGTVIGTERVIAHKSAGMRTYALVSLGSALFVIISQMVAQKFLGQTMFDPLRVASQIIVGIGFLGGGMLILQGERVVGLTTASGVWVAAGIGMAVGFELYGLAIITTILTLFIFTILWFIEHKIKEWRGYNK</sequence>
<evidence type="ECO:0000256" key="5">
    <source>
        <dbReference type="ARBA" id="ARBA00022989"/>
    </source>
</evidence>
<organism evidence="9 10">
    <name type="scientific">Candidatus Nomurabacteria bacterium RIFCSPHIGHO2_01_FULL_39_9</name>
    <dbReference type="NCBI Taxonomy" id="1801735"/>
    <lineage>
        <taxon>Bacteria</taxon>
        <taxon>Candidatus Nomuraibacteriota</taxon>
    </lineage>
</organism>
<name>A0A1F6UY30_9BACT</name>
<keyword evidence="5 7" id="KW-1133">Transmembrane helix</keyword>
<dbReference type="EMBL" id="MFTL01000001">
    <property type="protein sequence ID" value="OGI62243.1"/>
    <property type="molecule type" value="Genomic_DNA"/>
</dbReference>
<evidence type="ECO:0000256" key="7">
    <source>
        <dbReference type="SAM" id="Phobius"/>
    </source>
</evidence>
<feature type="transmembrane region" description="Helical" evidence="7">
    <location>
        <begin position="93"/>
        <end position="111"/>
    </location>
</feature>
<evidence type="ECO:0000256" key="1">
    <source>
        <dbReference type="ARBA" id="ARBA00004651"/>
    </source>
</evidence>
<dbReference type="PRINTS" id="PR01837">
    <property type="entry name" value="MGTCSAPBPROT"/>
</dbReference>
<proteinExistence type="inferred from homology"/>
<dbReference type="Proteomes" id="UP000182253">
    <property type="component" value="Unassembled WGS sequence"/>
</dbReference>
<dbReference type="Pfam" id="PF02308">
    <property type="entry name" value="MgtC"/>
    <property type="match status" value="1"/>
</dbReference>
<feature type="transmembrane region" description="Helical" evidence="7">
    <location>
        <begin position="68"/>
        <end position="88"/>
    </location>
</feature>
<dbReference type="InterPro" id="IPR049177">
    <property type="entry name" value="MgtC_SapB_SrpB_YhiD_N"/>
</dbReference>
<comment type="caution">
    <text evidence="9">The sequence shown here is derived from an EMBL/GenBank/DDBJ whole genome shotgun (WGS) entry which is preliminary data.</text>
</comment>
<feature type="transmembrane region" description="Helical" evidence="7">
    <location>
        <begin position="6"/>
        <end position="25"/>
    </location>
</feature>
<gene>
    <name evidence="9" type="ORF">A2645_01460</name>
</gene>
<dbReference type="GO" id="GO:0005886">
    <property type="term" value="C:plasma membrane"/>
    <property type="evidence" value="ECO:0007669"/>
    <property type="project" value="UniProtKB-SubCell"/>
</dbReference>
<comment type="subcellular location">
    <subcellularLocation>
        <location evidence="1">Cell membrane</location>
        <topology evidence="1">Multi-pass membrane protein</topology>
    </subcellularLocation>
</comment>
<dbReference type="InterPro" id="IPR003416">
    <property type="entry name" value="MgtC/SapB/SrpB/YhiD_fam"/>
</dbReference>
<evidence type="ECO:0000313" key="10">
    <source>
        <dbReference type="Proteomes" id="UP000182253"/>
    </source>
</evidence>
<feature type="transmembrane region" description="Helical" evidence="7">
    <location>
        <begin position="37"/>
        <end position="56"/>
    </location>
</feature>
<keyword evidence="3" id="KW-1003">Cell membrane</keyword>
<keyword evidence="4 7" id="KW-0812">Transmembrane</keyword>
<feature type="domain" description="MgtC/SapB/SrpB/YhiD N-terminal" evidence="8">
    <location>
        <begin position="12"/>
        <end position="138"/>
    </location>
</feature>
<evidence type="ECO:0000256" key="4">
    <source>
        <dbReference type="ARBA" id="ARBA00022692"/>
    </source>
</evidence>
<reference evidence="9 10" key="1">
    <citation type="journal article" date="2016" name="Nat. Commun.">
        <title>Thousands of microbial genomes shed light on interconnected biogeochemical processes in an aquifer system.</title>
        <authorList>
            <person name="Anantharaman K."/>
            <person name="Brown C.T."/>
            <person name="Hug L.A."/>
            <person name="Sharon I."/>
            <person name="Castelle C.J."/>
            <person name="Probst A.J."/>
            <person name="Thomas B.C."/>
            <person name="Singh A."/>
            <person name="Wilkins M.J."/>
            <person name="Karaoz U."/>
            <person name="Brodie E.L."/>
            <person name="Williams K.H."/>
            <person name="Hubbard S.S."/>
            <person name="Banfield J.F."/>
        </authorList>
    </citation>
    <scope>NUCLEOTIDE SEQUENCE [LARGE SCALE GENOMIC DNA]</scope>
</reference>
<keyword evidence="6 7" id="KW-0472">Membrane</keyword>
<evidence type="ECO:0000313" key="9">
    <source>
        <dbReference type="EMBL" id="OGI62243.1"/>
    </source>
</evidence>
<evidence type="ECO:0000256" key="2">
    <source>
        <dbReference type="ARBA" id="ARBA00009298"/>
    </source>
</evidence>
<evidence type="ECO:0000256" key="6">
    <source>
        <dbReference type="ARBA" id="ARBA00023136"/>
    </source>
</evidence>
<dbReference type="STRING" id="1801735.A2645_01460"/>
<dbReference type="PANTHER" id="PTHR33778:SF1">
    <property type="entry name" value="MAGNESIUM TRANSPORTER YHID-RELATED"/>
    <property type="match status" value="1"/>
</dbReference>
<feature type="transmembrane region" description="Helical" evidence="7">
    <location>
        <begin position="117"/>
        <end position="137"/>
    </location>
</feature>
<accession>A0A1F6UY30</accession>
<dbReference type="AlphaFoldDB" id="A0A1F6UY30"/>
<evidence type="ECO:0000259" key="8">
    <source>
        <dbReference type="Pfam" id="PF02308"/>
    </source>
</evidence>
<dbReference type="PANTHER" id="PTHR33778">
    <property type="entry name" value="PROTEIN MGTC"/>
    <property type="match status" value="1"/>
</dbReference>
<protein>
    <recommendedName>
        <fullName evidence="8">MgtC/SapB/SrpB/YhiD N-terminal domain-containing protein</fullName>
    </recommendedName>
</protein>
<comment type="similarity">
    <text evidence="2">Belongs to the MgtC/SapB family.</text>
</comment>